<dbReference type="GO" id="GO:0016887">
    <property type="term" value="F:ATP hydrolysis activity"/>
    <property type="evidence" value="ECO:0007669"/>
    <property type="project" value="InterPro"/>
</dbReference>
<comment type="caution">
    <text evidence="8">The sequence shown here is derived from an EMBL/GenBank/DDBJ whole genome shotgun (WGS) entry which is preliminary data.</text>
</comment>
<protein>
    <submittedName>
        <fullName evidence="8">Spermidine/putrescine ABC transporter ATP-binding protein</fullName>
    </submittedName>
</protein>
<dbReference type="Proteomes" id="UP000195152">
    <property type="component" value="Unassembled WGS sequence"/>
</dbReference>
<dbReference type="InterPro" id="IPR017871">
    <property type="entry name" value="ABC_transporter-like_CS"/>
</dbReference>
<proteinExistence type="predicted"/>
<dbReference type="Pfam" id="PF08402">
    <property type="entry name" value="TOBE_2"/>
    <property type="match status" value="1"/>
</dbReference>
<evidence type="ECO:0000256" key="3">
    <source>
        <dbReference type="ARBA" id="ARBA00022741"/>
    </source>
</evidence>
<dbReference type="AlphaFoldDB" id="A0A242VYI6"/>
<keyword evidence="5" id="KW-1278">Translocase</keyword>
<evidence type="ECO:0000313" key="8">
    <source>
        <dbReference type="EMBL" id="OTW44239.1"/>
    </source>
</evidence>
<dbReference type="PANTHER" id="PTHR42781:SF4">
    <property type="entry name" value="SPERMIDINE_PUTRESCINE IMPORT ATP-BINDING PROTEIN POTA"/>
    <property type="match status" value="1"/>
</dbReference>
<evidence type="ECO:0000259" key="7">
    <source>
        <dbReference type="PROSITE" id="PS50893"/>
    </source>
</evidence>
<dbReference type="FunFam" id="3.40.50.300:FF:000133">
    <property type="entry name" value="Spermidine/putrescine import ATP-binding protein PotA"/>
    <property type="match status" value="1"/>
</dbReference>
<dbReference type="Gene3D" id="3.40.50.300">
    <property type="entry name" value="P-loop containing nucleotide triphosphate hydrolases"/>
    <property type="match status" value="1"/>
</dbReference>
<dbReference type="CDD" id="cd03300">
    <property type="entry name" value="ABC_PotA_N"/>
    <property type="match status" value="1"/>
</dbReference>
<evidence type="ECO:0000256" key="2">
    <source>
        <dbReference type="ARBA" id="ARBA00022475"/>
    </source>
</evidence>
<dbReference type="InterPro" id="IPR003439">
    <property type="entry name" value="ABC_transporter-like_ATP-bd"/>
</dbReference>
<dbReference type="GO" id="GO:0015594">
    <property type="term" value="F:ABC-type putrescine transporter activity"/>
    <property type="evidence" value="ECO:0007669"/>
    <property type="project" value="InterPro"/>
</dbReference>
<dbReference type="InterPro" id="IPR003593">
    <property type="entry name" value="AAA+_ATPase"/>
</dbReference>
<dbReference type="InterPro" id="IPR008995">
    <property type="entry name" value="Mo/tungstate-bd_C_term_dom"/>
</dbReference>
<keyword evidence="4 8" id="KW-0067">ATP-binding</keyword>
<organism evidence="8 9">
    <name type="scientific">Bacillus thuringiensis serovar mexicanensis</name>
    <dbReference type="NCBI Taxonomy" id="180868"/>
    <lineage>
        <taxon>Bacteria</taxon>
        <taxon>Bacillati</taxon>
        <taxon>Bacillota</taxon>
        <taxon>Bacilli</taxon>
        <taxon>Bacillales</taxon>
        <taxon>Bacillaceae</taxon>
        <taxon>Bacillus</taxon>
        <taxon>Bacillus cereus group</taxon>
    </lineage>
</organism>
<evidence type="ECO:0000256" key="1">
    <source>
        <dbReference type="ARBA" id="ARBA00022448"/>
    </source>
</evidence>
<dbReference type="InterPro" id="IPR050093">
    <property type="entry name" value="ABC_SmlMolc_Importer"/>
</dbReference>
<keyword evidence="2" id="KW-1003">Cell membrane</keyword>
<evidence type="ECO:0000256" key="6">
    <source>
        <dbReference type="ARBA" id="ARBA00023136"/>
    </source>
</evidence>
<keyword evidence="6" id="KW-0472">Membrane</keyword>
<dbReference type="GO" id="GO:0043190">
    <property type="term" value="C:ATP-binding cassette (ABC) transporter complex"/>
    <property type="evidence" value="ECO:0007669"/>
    <property type="project" value="InterPro"/>
</dbReference>
<keyword evidence="1" id="KW-0813">Transport</keyword>
<accession>A0A242VYI6</accession>
<dbReference type="PROSITE" id="PS50893">
    <property type="entry name" value="ABC_TRANSPORTER_2"/>
    <property type="match status" value="1"/>
</dbReference>
<reference evidence="8 9" key="1">
    <citation type="submission" date="2016-10" db="EMBL/GenBank/DDBJ databases">
        <title>Comparative genomics of Bacillus thuringiensis reveals a path to pathogens against multiple invertebrate hosts.</title>
        <authorList>
            <person name="Zheng J."/>
            <person name="Gao Q."/>
            <person name="Liu H."/>
            <person name="Peng D."/>
            <person name="Ruan L."/>
            <person name="Sun M."/>
        </authorList>
    </citation>
    <scope>NUCLEOTIDE SEQUENCE [LARGE SCALE GENOMIC DNA]</scope>
    <source>
        <strain evidence="8">BGSC 4AC1</strain>
    </source>
</reference>
<dbReference type="Pfam" id="PF00005">
    <property type="entry name" value="ABC_tran"/>
    <property type="match status" value="1"/>
</dbReference>
<dbReference type="PANTHER" id="PTHR42781">
    <property type="entry name" value="SPERMIDINE/PUTRESCINE IMPORT ATP-BINDING PROTEIN POTA"/>
    <property type="match status" value="1"/>
</dbReference>
<dbReference type="SUPFAM" id="SSF50331">
    <property type="entry name" value="MOP-like"/>
    <property type="match status" value="1"/>
</dbReference>
<dbReference type="PROSITE" id="PS00211">
    <property type="entry name" value="ABC_TRANSPORTER_1"/>
    <property type="match status" value="1"/>
</dbReference>
<keyword evidence="3" id="KW-0547">Nucleotide-binding</keyword>
<dbReference type="SUPFAM" id="SSF52540">
    <property type="entry name" value="P-loop containing nucleoside triphosphate hydrolases"/>
    <property type="match status" value="1"/>
</dbReference>
<dbReference type="InterPro" id="IPR027417">
    <property type="entry name" value="P-loop_NTPase"/>
</dbReference>
<evidence type="ECO:0000256" key="4">
    <source>
        <dbReference type="ARBA" id="ARBA00022840"/>
    </source>
</evidence>
<gene>
    <name evidence="8" type="ORF">BK699_32070</name>
</gene>
<evidence type="ECO:0000313" key="9">
    <source>
        <dbReference type="Proteomes" id="UP000195152"/>
    </source>
</evidence>
<sequence>MDGKMKKIIKVEAVEKHFGNQVIIPPLSLDIKEGEFLTILGPSGCGKTTLLRMIAGFETPTKGNLLLDDEKINDLPPYKRHMNLVFQHYALFPHMNVEKNICFGMKMQKVPAAEQKERAEEAMRLTQLLEFRNRKPAKLSGGQQQRVAIARAIVNNPRVLLLDEPLGALDFKLRKDLQRELKNLQRNLGITFIYVTHDQEEAMSMSDRIVVMNKGHIEQIGTPKEIYNKPKTLFVATFIGENNIVKNGEGYVAIRPENVKVRSVEEPILKEYHLGHIEDIEFVGNMEKLYVRDEKTSELLMAYQTAEEAAQWSIGDNVYVGWEQEDEVTLN</sequence>
<dbReference type="InterPro" id="IPR017879">
    <property type="entry name" value="PotA_ATP-bd"/>
</dbReference>
<name>A0A242VYI6_BACTU</name>
<dbReference type="InterPro" id="IPR013611">
    <property type="entry name" value="Transp-assoc_OB_typ2"/>
</dbReference>
<dbReference type="SMART" id="SM00382">
    <property type="entry name" value="AAA"/>
    <property type="match status" value="1"/>
</dbReference>
<feature type="domain" description="ABC transporter" evidence="7">
    <location>
        <begin position="9"/>
        <end position="239"/>
    </location>
</feature>
<dbReference type="EMBL" id="NFCF01000115">
    <property type="protein sequence ID" value="OTW44239.1"/>
    <property type="molecule type" value="Genomic_DNA"/>
</dbReference>
<evidence type="ECO:0000256" key="5">
    <source>
        <dbReference type="ARBA" id="ARBA00022967"/>
    </source>
</evidence>
<dbReference type="GO" id="GO:0005524">
    <property type="term" value="F:ATP binding"/>
    <property type="evidence" value="ECO:0007669"/>
    <property type="project" value="UniProtKB-KW"/>
</dbReference>